<evidence type="ECO:0000259" key="6">
    <source>
        <dbReference type="PROSITE" id="PS50948"/>
    </source>
</evidence>
<feature type="chain" id="PRO_5033003616" evidence="4">
    <location>
        <begin position="31"/>
        <end position="448"/>
    </location>
</feature>
<name>A0A834ZNX3_TETSI</name>
<dbReference type="CDD" id="cd00028">
    <property type="entry name" value="B_lectin"/>
    <property type="match status" value="1"/>
</dbReference>
<dbReference type="Pfam" id="PF01453">
    <property type="entry name" value="B_lectin"/>
    <property type="match status" value="1"/>
</dbReference>
<keyword evidence="2 4" id="KW-0732">Signal</keyword>
<dbReference type="AlphaFoldDB" id="A0A834ZNX3"/>
<accession>A0A834ZNX3</accession>
<gene>
    <name evidence="7" type="ORF">HHK36_003801</name>
</gene>
<dbReference type="GO" id="GO:0048544">
    <property type="term" value="P:recognition of pollen"/>
    <property type="evidence" value="ECO:0007669"/>
    <property type="project" value="InterPro"/>
</dbReference>
<evidence type="ECO:0000259" key="5">
    <source>
        <dbReference type="PROSITE" id="PS50927"/>
    </source>
</evidence>
<feature type="domain" description="Bulb-type lectin" evidence="5">
    <location>
        <begin position="31"/>
        <end position="152"/>
    </location>
</feature>
<comment type="function">
    <text evidence="1">Involved in sporophytic self-incompatibility system (the inability of flowering plants to achieve self-fertilization).</text>
</comment>
<reference evidence="7 8" key="1">
    <citation type="submission" date="2020-04" db="EMBL/GenBank/DDBJ databases">
        <title>Plant Genome Project.</title>
        <authorList>
            <person name="Zhang R.-G."/>
        </authorList>
    </citation>
    <scope>NUCLEOTIDE SEQUENCE [LARGE SCALE GENOMIC DNA]</scope>
    <source>
        <strain evidence="7">YNK0</strain>
        <tissue evidence="7">Leaf</tissue>
    </source>
</reference>
<dbReference type="PANTHER" id="PTHR32444">
    <property type="entry name" value="BULB-TYPE LECTIN DOMAIN-CONTAINING PROTEIN"/>
    <property type="match status" value="1"/>
</dbReference>
<organism evidence="7 8">
    <name type="scientific">Tetracentron sinense</name>
    <name type="common">Spur-leaf</name>
    <dbReference type="NCBI Taxonomy" id="13715"/>
    <lineage>
        <taxon>Eukaryota</taxon>
        <taxon>Viridiplantae</taxon>
        <taxon>Streptophyta</taxon>
        <taxon>Embryophyta</taxon>
        <taxon>Tracheophyta</taxon>
        <taxon>Spermatophyta</taxon>
        <taxon>Magnoliopsida</taxon>
        <taxon>Trochodendrales</taxon>
        <taxon>Trochodendraceae</taxon>
        <taxon>Tetracentron</taxon>
    </lineage>
</organism>
<dbReference type="PROSITE" id="PS50948">
    <property type="entry name" value="PAN"/>
    <property type="match status" value="1"/>
</dbReference>
<dbReference type="SUPFAM" id="SSF51110">
    <property type="entry name" value="alpha-D-mannose-specific plant lectins"/>
    <property type="match status" value="1"/>
</dbReference>
<evidence type="ECO:0000313" key="7">
    <source>
        <dbReference type="EMBL" id="KAF8411254.1"/>
    </source>
</evidence>
<evidence type="ECO:0000256" key="1">
    <source>
        <dbReference type="ARBA" id="ARBA00003061"/>
    </source>
</evidence>
<dbReference type="Pfam" id="PF00954">
    <property type="entry name" value="S_locus_glycop"/>
    <property type="match status" value="1"/>
</dbReference>
<dbReference type="FunFam" id="2.90.10.10:FF:000001">
    <property type="entry name" value="G-type lectin S-receptor-like serine/threonine-protein kinase"/>
    <property type="match status" value="1"/>
</dbReference>
<dbReference type="Gene3D" id="2.90.10.10">
    <property type="entry name" value="Bulb-type lectin domain"/>
    <property type="match status" value="1"/>
</dbReference>
<dbReference type="InterPro" id="IPR001480">
    <property type="entry name" value="Bulb-type_lectin_dom"/>
</dbReference>
<protein>
    <submittedName>
        <fullName evidence="7">Uncharacterized protein</fullName>
    </submittedName>
</protein>
<dbReference type="SMART" id="SM00108">
    <property type="entry name" value="B_lectin"/>
    <property type="match status" value="1"/>
</dbReference>
<comment type="caution">
    <text evidence="7">The sequence shown here is derived from an EMBL/GenBank/DDBJ whole genome shotgun (WGS) entry which is preliminary data.</text>
</comment>
<dbReference type="InterPro" id="IPR035446">
    <property type="entry name" value="SLSG/EP1"/>
</dbReference>
<dbReference type="InterPro" id="IPR000858">
    <property type="entry name" value="S_locus_glycoprot_dom"/>
</dbReference>
<dbReference type="Pfam" id="PF08276">
    <property type="entry name" value="PAN_2"/>
    <property type="match status" value="1"/>
</dbReference>
<dbReference type="OrthoDB" id="1934880at2759"/>
<evidence type="ECO:0000256" key="4">
    <source>
        <dbReference type="SAM" id="SignalP"/>
    </source>
</evidence>
<feature type="signal peptide" evidence="4">
    <location>
        <begin position="1"/>
        <end position="30"/>
    </location>
</feature>
<dbReference type="SMART" id="SM00473">
    <property type="entry name" value="PAN_AP"/>
    <property type="match status" value="1"/>
</dbReference>
<feature type="domain" description="Apple" evidence="6">
    <location>
        <begin position="351"/>
        <end position="435"/>
    </location>
</feature>
<keyword evidence="3" id="KW-1015">Disulfide bond</keyword>
<keyword evidence="8" id="KW-1185">Reference proteome</keyword>
<dbReference type="PIRSF" id="PIRSF002686">
    <property type="entry name" value="SLG"/>
    <property type="match status" value="1"/>
</dbReference>
<evidence type="ECO:0000313" key="8">
    <source>
        <dbReference type="Proteomes" id="UP000655225"/>
    </source>
</evidence>
<dbReference type="InterPro" id="IPR003609">
    <property type="entry name" value="Pan_app"/>
</dbReference>
<dbReference type="InterPro" id="IPR036426">
    <property type="entry name" value="Bulb-type_lectin_dom_sf"/>
</dbReference>
<evidence type="ECO:0000256" key="3">
    <source>
        <dbReference type="ARBA" id="ARBA00023157"/>
    </source>
</evidence>
<dbReference type="Proteomes" id="UP000655225">
    <property type="component" value="Unassembled WGS sequence"/>
</dbReference>
<dbReference type="OMA" id="EDECENQ"/>
<dbReference type="CDD" id="cd01098">
    <property type="entry name" value="PAN_AP_plant"/>
    <property type="match status" value="1"/>
</dbReference>
<proteinExistence type="predicted"/>
<evidence type="ECO:0000256" key="2">
    <source>
        <dbReference type="ARBA" id="ARBA00022729"/>
    </source>
</evidence>
<dbReference type="PANTHER" id="PTHR32444:SF198">
    <property type="entry name" value="BULB-TYPE LECTIN DOMAIN-CONTAINING PROTEIN"/>
    <property type="match status" value="1"/>
</dbReference>
<sequence length="448" mass="50015">MGIRSGRNVRALLSPFIFFISFFSFQFCTAIDTITPTQYIRDPETIISDGEKFKLGFYSPNNSTNRYVGIWYNKITGPTIIWVANRENPLTDSSGVMKIADDGNLVVLDGQQNILWSTNVSNPSKNSSAILLNFGNLVLQEGNSGDGINNQRVLWQSFEHPLDTFIPKMKIGTNPKTNENILLRSSKSDSNPSTGGFSVGIGSLNIPQVFIWNGSRPYWRSGPWNNQIFIGVSDMYSVYLNGFNLFRDAQEGSAYLTFSFVNESLLSKFILNSQGTLSQKDWDDEMKEWVLAWLTPEKECDIYGKCGPFGSCNALDSPICSCLRGFKPKFIEEWSKGNWTSGCVRRTQLLCEGNNTSGEVGKEDGFLKLKMMKVPDYANWISGEDVAECENLCLRNCSCVALAYDSGIGCMSWSGNLIDIQKFSMGGVDLYIRVANSELGMIFVFLLI</sequence>
<dbReference type="PROSITE" id="PS50927">
    <property type="entry name" value="BULB_LECTIN"/>
    <property type="match status" value="1"/>
</dbReference>
<dbReference type="EMBL" id="JABCRI010000002">
    <property type="protein sequence ID" value="KAF8411254.1"/>
    <property type="molecule type" value="Genomic_DNA"/>
</dbReference>